<evidence type="ECO:0000313" key="2">
    <source>
        <dbReference type="EMBL" id="CAB4197803.1"/>
    </source>
</evidence>
<accession>A0A6J5PIC6</accession>
<proteinExistence type="predicted"/>
<evidence type="ECO:0000313" key="1">
    <source>
        <dbReference type="EMBL" id="CAB4169696.1"/>
    </source>
</evidence>
<sequence>MTETVLTLSHVLKAHDGHRVAVDTRSRSYTGRLQSHDKIVCVHEDDETLSWVRIDSISGVRIFMKERQND</sequence>
<reference evidence="1" key="1">
    <citation type="submission" date="2020-05" db="EMBL/GenBank/DDBJ databases">
        <authorList>
            <person name="Chiriac C."/>
            <person name="Salcher M."/>
            <person name="Ghai R."/>
            <person name="Kavagutti S V."/>
        </authorList>
    </citation>
    <scope>NUCLEOTIDE SEQUENCE</scope>
</reference>
<organism evidence="1">
    <name type="scientific">uncultured Caudovirales phage</name>
    <dbReference type="NCBI Taxonomy" id="2100421"/>
    <lineage>
        <taxon>Viruses</taxon>
        <taxon>Duplodnaviria</taxon>
        <taxon>Heunggongvirae</taxon>
        <taxon>Uroviricota</taxon>
        <taxon>Caudoviricetes</taxon>
        <taxon>Peduoviridae</taxon>
        <taxon>Maltschvirus</taxon>
        <taxon>Maltschvirus maltsch</taxon>
    </lineage>
</organism>
<name>A0A6J5PIC6_9CAUD</name>
<gene>
    <name evidence="2" type="ORF">UFOVP1305_34</name>
    <name evidence="1" type="ORF">UFOVP896_72</name>
</gene>
<dbReference type="EMBL" id="LR796844">
    <property type="protein sequence ID" value="CAB4169696.1"/>
    <property type="molecule type" value="Genomic_DNA"/>
</dbReference>
<dbReference type="EMBL" id="LR797254">
    <property type="protein sequence ID" value="CAB4197803.1"/>
    <property type="molecule type" value="Genomic_DNA"/>
</dbReference>
<protein>
    <submittedName>
        <fullName evidence="1">Uncharacterized protein</fullName>
    </submittedName>
</protein>